<dbReference type="Pfam" id="PF01715">
    <property type="entry name" value="IPPT"/>
    <property type="match status" value="1"/>
</dbReference>
<keyword evidence="15" id="KW-1185">Reference proteome</keyword>
<evidence type="ECO:0000256" key="8">
    <source>
        <dbReference type="ARBA" id="ARBA00022842"/>
    </source>
</evidence>
<feature type="binding site" evidence="10">
    <location>
        <begin position="9"/>
        <end position="16"/>
    </location>
    <ligand>
        <name>ATP</name>
        <dbReference type="ChEBI" id="CHEBI:30616"/>
    </ligand>
</feature>
<protein>
    <recommendedName>
        <fullName evidence="10">tRNA dimethylallyltransferase</fullName>
        <ecNumber evidence="10">2.5.1.75</ecNumber>
    </recommendedName>
    <alternativeName>
        <fullName evidence="10">Dimethylallyl diphosphate:tRNA dimethylallyltransferase</fullName>
        <shortName evidence="10">DMAPP:tRNA dimethylallyltransferase</shortName>
        <shortName evidence="10">DMATase</shortName>
    </alternativeName>
    <alternativeName>
        <fullName evidence="10">Isopentenyl-diphosphate:tRNA isopentenyltransferase</fullName>
        <shortName evidence="10">IPP transferase</shortName>
        <shortName evidence="10">IPPT</shortName>
        <shortName evidence="10">IPTase</shortName>
    </alternativeName>
</protein>
<dbReference type="OrthoDB" id="9776390at2"/>
<evidence type="ECO:0000256" key="4">
    <source>
        <dbReference type="ARBA" id="ARBA00022679"/>
    </source>
</evidence>
<dbReference type="GO" id="GO:0005524">
    <property type="term" value="F:ATP binding"/>
    <property type="evidence" value="ECO:0007669"/>
    <property type="project" value="UniProtKB-UniRule"/>
</dbReference>
<feature type="site" description="Interaction with substrate tRNA" evidence="10">
    <location>
        <position position="100"/>
    </location>
</feature>
<evidence type="ECO:0000256" key="2">
    <source>
        <dbReference type="ARBA" id="ARBA00003213"/>
    </source>
</evidence>
<comment type="caution">
    <text evidence="10">Lacks conserved residue(s) required for the propagation of feature annotation.</text>
</comment>
<evidence type="ECO:0000256" key="5">
    <source>
        <dbReference type="ARBA" id="ARBA00022694"/>
    </source>
</evidence>
<dbReference type="InterPro" id="IPR018022">
    <property type="entry name" value="IPT"/>
</dbReference>
<dbReference type="GO" id="GO:0052381">
    <property type="term" value="F:tRNA dimethylallyltransferase activity"/>
    <property type="evidence" value="ECO:0007669"/>
    <property type="project" value="UniProtKB-UniRule"/>
</dbReference>
<keyword evidence="8 10" id="KW-0460">Magnesium</keyword>
<keyword evidence="4 10" id="KW-0808">Transferase</keyword>
<evidence type="ECO:0000256" key="3">
    <source>
        <dbReference type="ARBA" id="ARBA00005842"/>
    </source>
</evidence>
<comment type="subunit">
    <text evidence="10">Monomer.</text>
</comment>
<dbReference type="SUPFAM" id="SSF52540">
    <property type="entry name" value="P-loop containing nucleoside triphosphate hydrolases"/>
    <property type="match status" value="1"/>
</dbReference>
<organism evidence="14 15">
    <name type="scientific">Levilactobacillus bambusae</name>
    <dbReference type="NCBI Taxonomy" id="2024736"/>
    <lineage>
        <taxon>Bacteria</taxon>
        <taxon>Bacillati</taxon>
        <taxon>Bacillota</taxon>
        <taxon>Bacilli</taxon>
        <taxon>Lactobacillales</taxon>
        <taxon>Lactobacillaceae</taxon>
        <taxon>Levilactobacillus</taxon>
    </lineage>
</organism>
<keyword evidence="6 10" id="KW-0547">Nucleotide-binding</keyword>
<comment type="catalytic activity">
    <reaction evidence="9 10 11">
        <text>adenosine(37) in tRNA + dimethylallyl diphosphate = N(6)-dimethylallyladenosine(37) in tRNA + diphosphate</text>
        <dbReference type="Rhea" id="RHEA:26482"/>
        <dbReference type="Rhea" id="RHEA-COMP:10162"/>
        <dbReference type="Rhea" id="RHEA-COMP:10375"/>
        <dbReference type="ChEBI" id="CHEBI:33019"/>
        <dbReference type="ChEBI" id="CHEBI:57623"/>
        <dbReference type="ChEBI" id="CHEBI:74411"/>
        <dbReference type="ChEBI" id="CHEBI:74415"/>
        <dbReference type="EC" id="2.5.1.75"/>
    </reaction>
</comment>
<dbReference type="Gene3D" id="3.40.50.300">
    <property type="entry name" value="P-loop containing nucleotide triphosphate hydrolases"/>
    <property type="match status" value="1"/>
</dbReference>
<accession>A0A2V1N5A9</accession>
<dbReference type="EC" id="2.5.1.75" evidence="10"/>
<evidence type="ECO:0000256" key="13">
    <source>
        <dbReference type="RuleBase" id="RU003785"/>
    </source>
</evidence>
<evidence type="ECO:0000313" key="14">
    <source>
        <dbReference type="EMBL" id="PWG00995.1"/>
    </source>
</evidence>
<feature type="site" description="Interaction with substrate tRNA" evidence="10">
    <location>
        <position position="124"/>
    </location>
</feature>
<name>A0A2V1N5A9_9LACO</name>
<evidence type="ECO:0000256" key="12">
    <source>
        <dbReference type="RuleBase" id="RU003784"/>
    </source>
</evidence>
<dbReference type="AlphaFoldDB" id="A0A2V1N5A9"/>
<feature type="binding site" evidence="10">
    <location>
        <begin position="11"/>
        <end position="16"/>
    </location>
    <ligand>
        <name>substrate</name>
    </ligand>
</feature>
<comment type="caution">
    <text evidence="14">The sequence shown here is derived from an EMBL/GenBank/DDBJ whole genome shotgun (WGS) entry which is preliminary data.</text>
</comment>
<evidence type="ECO:0000313" key="15">
    <source>
        <dbReference type="Proteomes" id="UP000245080"/>
    </source>
</evidence>
<sequence>MTKVLAVVGPTAVGKTGLAIQIANKFNGEIISGDSMQIYRGLDIGTAKATSEEQAAAKHWLIDIADVHDRYSAADFTTQAADKISDITNRGKLPIIAGGTGFYLQALLDGMQLGGDAYTDGAVREKWLNVARREGNQMVWNRLNSLDPVAATKIPVKNVRRTVRALEVIETTGHLFSDQQDEAGAYDSLIIGLNTDRARLYSRINERVEMMFRNGLLQEAKWLYDQGGVALPAGKGIGYREFQDYFEGHGELNDVVEKIKLDSRHYAKRQLTWFRNKTAATWFDLVQQPETVTEIEALVSHWLD</sequence>
<evidence type="ECO:0000256" key="1">
    <source>
        <dbReference type="ARBA" id="ARBA00001946"/>
    </source>
</evidence>
<feature type="region of interest" description="Interaction with substrate tRNA" evidence="10">
    <location>
        <begin position="34"/>
        <end position="37"/>
    </location>
</feature>
<dbReference type="RefSeq" id="WP_109249708.1">
    <property type="nucleotide sequence ID" value="NZ_QCXQ01000001.1"/>
</dbReference>
<comment type="function">
    <text evidence="2 10 12">Catalyzes the transfer of a dimethylallyl group onto the adenine at position 37 in tRNAs that read codons beginning with uridine, leading to the formation of N6-(dimethylallyl)adenosine (i(6)A).</text>
</comment>
<evidence type="ECO:0000256" key="7">
    <source>
        <dbReference type="ARBA" id="ARBA00022840"/>
    </source>
</evidence>
<gene>
    <name evidence="10" type="primary">miaA</name>
    <name evidence="14" type="ORF">DCM90_02135</name>
</gene>
<proteinExistence type="inferred from homology"/>
<reference evidence="14 15" key="1">
    <citation type="journal article" date="2018" name="Int. J. Syst. Evol. Microbiol.">
        <title>Lactobacillus bambusae sp. nov., isolated from a traditional fermented Ma-bamboo shoots of Taiwan.</title>
        <authorList>
            <person name="Wang L.-T."/>
        </authorList>
    </citation>
    <scope>NUCLEOTIDE SEQUENCE [LARGE SCALE GENOMIC DNA]</scope>
    <source>
        <strain evidence="14 15">BS-W1</strain>
    </source>
</reference>
<evidence type="ECO:0000256" key="6">
    <source>
        <dbReference type="ARBA" id="ARBA00022741"/>
    </source>
</evidence>
<dbReference type="NCBIfam" id="TIGR00174">
    <property type="entry name" value="miaA"/>
    <property type="match status" value="1"/>
</dbReference>
<keyword evidence="7 10" id="KW-0067">ATP-binding</keyword>
<dbReference type="PANTHER" id="PTHR11088">
    <property type="entry name" value="TRNA DIMETHYLALLYLTRANSFERASE"/>
    <property type="match status" value="1"/>
</dbReference>
<dbReference type="Gene3D" id="1.10.20.140">
    <property type="match status" value="1"/>
</dbReference>
<dbReference type="HAMAP" id="MF_00185">
    <property type="entry name" value="IPP_trans"/>
    <property type="match status" value="1"/>
</dbReference>
<comment type="similarity">
    <text evidence="3 10 13">Belongs to the IPP transferase family.</text>
</comment>
<evidence type="ECO:0000256" key="9">
    <source>
        <dbReference type="ARBA" id="ARBA00049563"/>
    </source>
</evidence>
<dbReference type="InterPro" id="IPR039657">
    <property type="entry name" value="Dimethylallyltransferase"/>
</dbReference>
<dbReference type="Proteomes" id="UP000245080">
    <property type="component" value="Unassembled WGS sequence"/>
</dbReference>
<keyword evidence="5 10" id="KW-0819">tRNA processing</keyword>
<comment type="cofactor">
    <cofactor evidence="1 10">
        <name>Mg(2+)</name>
        <dbReference type="ChEBI" id="CHEBI:18420"/>
    </cofactor>
</comment>
<dbReference type="InterPro" id="IPR027417">
    <property type="entry name" value="P-loop_NTPase"/>
</dbReference>
<dbReference type="EMBL" id="QCXQ01000001">
    <property type="protein sequence ID" value="PWG00995.1"/>
    <property type="molecule type" value="Genomic_DNA"/>
</dbReference>
<evidence type="ECO:0000256" key="10">
    <source>
        <dbReference type="HAMAP-Rule" id="MF_00185"/>
    </source>
</evidence>
<evidence type="ECO:0000256" key="11">
    <source>
        <dbReference type="RuleBase" id="RU003783"/>
    </source>
</evidence>
<dbReference type="GO" id="GO:0006400">
    <property type="term" value="P:tRNA modification"/>
    <property type="evidence" value="ECO:0007669"/>
    <property type="project" value="TreeGrafter"/>
</dbReference>
<dbReference type="PANTHER" id="PTHR11088:SF60">
    <property type="entry name" value="TRNA DIMETHYLALLYLTRANSFERASE"/>
    <property type="match status" value="1"/>
</dbReference>